<sequence length="207" mass="23833">MAEFELCCFAQSGNSYKPALMLNIAGADWQPQFVDFFNGEHRTPEYLAMNEMGEVPVLRHGDVVLSQSGVILDYLAEKLGRFGPQDDDERREVLRWMLFDNHKFTSNIATYRFMAFLARVGDPAVHEFLKGRMIQALKVVERRLADREFILGDRLTIADFSLLGYLYYPDEFGMEGWPDFPNIRRWTGTVAAMDGFVPPYELMPKAK</sequence>
<evidence type="ECO:0000313" key="4">
    <source>
        <dbReference type="EMBL" id="PJK30092.1"/>
    </source>
</evidence>
<dbReference type="GO" id="GO:0016740">
    <property type="term" value="F:transferase activity"/>
    <property type="evidence" value="ECO:0007669"/>
    <property type="project" value="UniProtKB-KW"/>
</dbReference>
<dbReference type="InterPro" id="IPR040079">
    <property type="entry name" value="Glutathione_S-Trfase"/>
</dbReference>
<evidence type="ECO:0000256" key="1">
    <source>
        <dbReference type="RuleBase" id="RU003494"/>
    </source>
</evidence>
<evidence type="ECO:0000313" key="5">
    <source>
        <dbReference type="Proteomes" id="UP000229498"/>
    </source>
</evidence>
<dbReference type="PROSITE" id="PS50405">
    <property type="entry name" value="GST_CTER"/>
    <property type="match status" value="1"/>
</dbReference>
<reference evidence="4 5" key="1">
    <citation type="submission" date="2017-11" db="EMBL/GenBank/DDBJ databases">
        <title>Draft genome sequence of Rhizobiales bacterium SY3-13.</title>
        <authorList>
            <person name="Sun C."/>
        </authorList>
    </citation>
    <scope>NUCLEOTIDE SEQUENCE [LARGE SCALE GENOMIC DNA]</scope>
    <source>
        <strain evidence="4 5">SY3-13</strain>
    </source>
</reference>
<dbReference type="EMBL" id="PHIG01000031">
    <property type="protein sequence ID" value="PJK30092.1"/>
    <property type="molecule type" value="Genomic_DNA"/>
</dbReference>
<evidence type="ECO:0000259" key="3">
    <source>
        <dbReference type="PROSITE" id="PS50405"/>
    </source>
</evidence>
<accession>A0A2M9G2Z6</accession>
<dbReference type="Gene3D" id="1.20.1050.10">
    <property type="match status" value="1"/>
</dbReference>
<dbReference type="PANTHER" id="PTHR44051:SF2">
    <property type="entry name" value="HYPOTHETICAL GLUTATHIONE S-TRANSFERASE LIKE PROTEIN"/>
    <property type="match status" value="1"/>
</dbReference>
<dbReference type="InterPro" id="IPR036282">
    <property type="entry name" value="Glutathione-S-Trfase_C_sf"/>
</dbReference>
<dbReference type="SFLD" id="SFLDG00358">
    <property type="entry name" value="Main_(cytGST)"/>
    <property type="match status" value="1"/>
</dbReference>
<evidence type="ECO:0000259" key="2">
    <source>
        <dbReference type="PROSITE" id="PS50404"/>
    </source>
</evidence>
<keyword evidence="4" id="KW-0808">Transferase</keyword>
<name>A0A2M9G2Z6_9PROT</name>
<dbReference type="InterPro" id="IPR004046">
    <property type="entry name" value="GST_C"/>
</dbReference>
<dbReference type="InterPro" id="IPR036249">
    <property type="entry name" value="Thioredoxin-like_sf"/>
</dbReference>
<feature type="domain" description="GST N-terminal" evidence="2">
    <location>
        <begin position="2"/>
        <end position="83"/>
    </location>
</feature>
<dbReference type="Pfam" id="PF00043">
    <property type="entry name" value="GST_C"/>
    <property type="match status" value="1"/>
</dbReference>
<dbReference type="SUPFAM" id="SSF47616">
    <property type="entry name" value="GST C-terminal domain-like"/>
    <property type="match status" value="1"/>
</dbReference>
<dbReference type="Proteomes" id="UP000229498">
    <property type="component" value="Unassembled WGS sequence"/>
</dbReference>
<dbReference type="RefSeq" id="WP_109793365.1">
    <property type="nucleotide sequence ID" value="NZ_PHIG01000031.1"/>
</dbReference>
<dbReference type="SUPFAM" id="SSF52833">
    <property type="entry name" value="Thioredoxin-like"/>
    <property type="match status" value="1"/>
</dbReference>
<dbReference type="Gene3D" id="3.40.30.10">
    <property type="entry name" value="Glutaredoxin"/>
    <property type="match status" value="1"/>
</dbReference>
<dbReference type="InterPro" id="IPR010987">
    <property type="entry name" value="Glutathione-S-Trfase_C-like"/>
</dbReference>
<dbReference type="AlphaFoldDB" id="A0A2M9G2Z6"/>
<keyword evidence="5" id="KW-1185">Reference proteome</keyword>
<feature type="domain" description="GST C-terminal" evidence="3">
    <location>
        <begin position="86"/>
        <end position="207"/>
    </location>
</feature>
<dbReference type="SFLD" id="SFLDS00019">
    <property type="entry name" value="Glutathione_Transferase_(cytos"/>
    <property type="match status" value="1"/>
</dbReference>
<gene>
    <name evidence="4" type="ORF">CVT23_10055</name>
</gene>
<dbReference type="InterPro" id="IPR004045">
    <property type="entry name" value="Glutathione_S-Trfase_N"/>
</dbReference>
<protein>
    <submittedName>
        <fullName evidence="4">Glutathione S-transferase</fullName>
    </submittedName>
</protein>
<dbReference type="SFLD" id="SFLDG01150">
    <property type="entry name" value="Main.1:_Beta-like"/>
    <property type="match status" value="1"/>
</dbReference>
<dbReference type="PANTHER" id="PTHR44051">
    <property type="entry name" value="GLUTATHIONE S-TRANSFERASE-RELATED"/>
    <property type="match status" value="1"/>
</dbReference>
<comment type="caution">
    <text evidence="4">The sequence shown here is derived from an EMBL/GenBank/DDBJ whole genome shotgun (WGS) entry which is preliminary data.</text>
</comment>
<proteinExistence type="inferred from homology"/>
<organism evidence="4 5">
    <name type="scientific">Minwuia thermotolerans</name>
    <dbReference type="NCBI Taxonomy" id="2056226"/>
    <lineage>
        <taxon>Bacteria</taxon>
        <taxon>Pseudomonadati</taxon>
        <taxon>Pseudomonadota</taxon>
        <taxon>Alphaproteobacteria</taxon>
        <taxon>Minwuiales</taxon>
        <taxon>Minwuiaceae</taxon>
        <taxon>Minwuia</taxon>
    </lineage>
</organism>
<comment type="similarity">
    <text evidence="1">Belongs to the GST superfamily.</text>
</comment>
<dbReference type="Pfam" id="PF02798">
    <property type="entry name" value="GST_N"/>
    <property type="match status" value="1"/>
</dbReference>
<dbReference type="CDD" id="cd03056">
    <property type="entry name" value="GST_N_4"/>
    <property type="match status" value="1"/>
</dbReference>
<dbReference type="PROSITE" id="PS50404">
    <property type="entry name" value="GST_NTER"/>
    <property type="match status" value="1"/>
</dbReference>
<dbReference type="OrthoDB" id="9810080at2"/>